<gene>
    <name evidence="1" type="ORF">NEIFLAOT_00013</name>
</gene>
<name>C0EJC5_NEIFL</name>
<proteinExistence type="predicted"/>
<dbReference type="AlphaFoldDB" id="C0EJC5"/>
<evidence type="ECO:0000313" key="1">
    <source>
        <dbReference type="EMBL" id="EEG34860.1"/>
    </source>
</evidence>
<reference evidence="1 2" key="1">
    <citation type="submission" date="2009-01" db="EMBL/GenBank/DDBJ databases">
        <authorList>
            <person name="Fulton L."/>
            <person name="Clifton S."/>
            <person name="Chinwalla A.T."/>
            <person name="Mitreva M."/>
            <person name="Sodergren E."/>
            <person name="Weinstock G."/>
            <person name="Clifton S."/>
            <person name="Dooling D.J."/>
            <person name="Fulton B."/>
            <person name="Minx P."/>
            <person name="Pepin K.H."/>
            <person name="Johnson M."/>
            <person name="Bhonagiri V."/>
            <person name="Nash W.E."/>
            <person name="Mardis E.R."/>
            <person name="Wilson R.K."/>
        </authorList>
    </citation>
    <scope>NUCLEOTIDE SEQUENCE [LARGE SCALE GENOMIC DNA]</scope>
    <source>
        <strain evidence="1 2">NRL30031/H210</strain>
    </source>
</reference>
<evidence type="ECO:0000313" key="2">
    <source>
        <dbReference type="Proteomes" id="UP000004457"/>
    </source>
</evidence>
<keyword evidence="2" id="KW-1185">Reference proteome</keyword>
<protein>
    <submittedName>
        <fullName evidence="1">Uncharacterized protein</fullName>
    </submittedName>
</protein>
<sequence length="48" mass="5562">MLSIYPVLHYNCANLTHSKENKLEGLQQLVDLLVGFVDWILKLLAFLF</sequence>
<organism evidence="1 2">
    <name type="scientific">Neisseria flavescens NRL30031/H210</name>
    <dbReference type="NCBI Taxonomy" id="546264"/>
    <lineage>
        <taxon>Bacteria</taxon>
        <taxon>Pseudomonadati</taxon>
        <taxon>Pseudomonadota</taxon>
        <taxon>Betaproteobacteria</taxon>
        <taxon>Neisseriales</taxon>
        <taxon>Neisseriaceae</taxon>
        <taxon>Neisseria</taxon>
    </lineage>
</organism>
<dbReference type="Proteomes" id="UP000004457">
    <property type="component" value="Unassembled WGS sequence"/>
</dbReference>
<dbReference type="EMBL" id="ACEN01000001">
    <property type="protein sequence ID" value="EEG34860.1"/>
    <property type="molecule type" value="Genomic_DNA"/>
</dbReference>
<accession>C0EJC5</accession>
<comment type="caution">
    <text evidence="1">The sequence shown here is derived from an EMBL/GenBank/DDBJ whole genome shotgun (WGS) entry which is preliminary data.</text>
</comment>